<dbReference type="EMBL" id="BK032679">
    <property type="protein sequence ID" value="DAF54472.1"/>
    <property type="molecule type" value="Genomic_DNA"/>
</dbReference>
<keyword evidence="1" id="KW-0812">Transmembrane</keyword>
<sequence length="97" mass="11301">MDISIIIGLLVALVIVCATTVVNNLINKGYTRLMRQFDDRKMCINNINRYLGKIKRCHEEIEKLQDKLGNSAPYVKYMGAYINELIDDVDSYECRYY</sequence>
<accession>A0A8S5SU39</accession>
<evidence type="ECO:0000256" key="1">
    <source>
        <dbReference type="SAM" id="Phobius"/>
    </source>
</evidence>
<reference evidence="2" key="1">
    <citation type="journal article" date="2021" name="Proc. Natl. Acad. Sci. U.S.A.">
        <title>A Catalog of Tens of Thousands of Viruses from Human Metagenomes Reveals Hidden Associations with Chronic Diseases.</title>
        <authorList>
            <person name="Tisza M.J."/>
            <person name="Buck C.B."/>
        </authorList>
    </citation>
    <scope>NUCLEOTIDE SEQUENCE</scope>
    <source>
        <strain evidence="2">CtKwY15</strain>
    </source>
</reference>
<organism evidence="2">
    <name type="scientific">Siphoviridae sp. ctKwY15</name>
    <dbReference type="NCBI Taxonomy" id="2827843"/>
    <lineage>
        <taxon>Viruses</taxon>
        <taxon>Duplodnaviria</taxon>
        <taxon>Heunggongvirae</taxon>
        <taxon>Uroviricota</taxon>
        <taxon>Caudoviricetes</taxon>
    </lineage>
</organism>
<name>A0A8S5SU39_9CAUD</name>
<keyword evidence="1" id="KW-1133">Transmembrane helix</keyword>
<proteinExistence type="predicted"/>
<protein>
    <submittedName>
        <fullName evidence="2">Uncharacterized protein</fullName>
    </submittedName>
</protein>
<keyword evidence="1" id="KW-0472">Membrane</keyword>
<feature type="transmembrane region" description="Helical" evidence="1">
    <location>
        <begin position="6"/>
        <end position="26"/>
    </location>
</feature>
<evidence type="ECO:0000313" key="2">
    <source>
        <dbReference type="EMBL" id="DAF54472.1"/>
    </source>
</evidence>